<dbReference type="EMBL" id="CP134500">
    <property type="protein sequence ID" value="WNF30837.1"/>
    <property type="molecule type" value="Genomic_DNA"/>
</dbReference>
<reference evidence="1 2" key="1">
    <citation type="submission" date="2023-09" db="EMBL/GenBank/DDBJ databases">
        <title>Genome completion map analysis of the actinomycetes C11-1.</title>
        <authorList>
            <person name="Qin P."/>
            <person name="Guan P."/>
        </authorList>
    </citation>
    <scope>NUCLEOTIDE SEQUENCE [LARGE SCALE GENOMIC DNA]</scope>
    <source>
        <strain evidence="1 2">C11-1</strain>
    </source>
</reference>
<name>A0ABY9W3W4_9ACTN</name>
<evidence type="ECO:0000313" key="1">
    <source>
        <dbReference type="EMBL" id="WNF30837.1"/>
    </source>
</evidence>
<dbReference type="Proteomes" id="UP001303236">
    <property type="component" value="Chromosome"/>
</dbReference>
<organism evidence="1 2">
    <name type="scientific">Streptomyces durocortorensis</name>
    <dbReference type="NCBI Taxonomy" id="2811104"/>
    <lineage>
        <taxon>Bacteria</taxon>
        <taxon>Bacillati</taxon>
        <taxon>Actinomycetota</taxon>
        <taxon>Actinomycetes</taxon>
        <taxon>Kitasatosporales</taxon>
        <taxon>Streptomycetaceae</taxon>
        <taxon>Streptomyces</taxon>
    </lineage>
</organism>
<evidence type="ECO:0008006" key="3">
    <source>
        <dbReference type="Google" id="ProtNLM"/>
    </source>
</evidence>
<evidence type="ECO:0000313" key="2">
    <source>
        <dbReference type="Proteomes" id="UP001303236"/>
    </source>
</evidence>
<proteinExistence type="predicted"/>
<accession>A0ABY9W3W4</accession>
<protein>
    <recommendedName>
        <fullName evidence="3">3-deoxy-7-phosphoheptulonate synthase</fullName>
    </recommendedName>
</protein>
<gene>
    <name evidence="1" type="ORF">RI138_30625</name>
</gene>
<sequence length="54" mass="5983">MTPDPVTECTHLLPGQDTPEFPDYRSACDPRLNAQQAVMAVEMFLAADSTSRKE</sequence>
<dbReference type="SUPFAM" id="SSF51569">
    <property type="entry name" value="Aldolase"/>
    <property type="match status" value="1"/>
</dbReference>
<dbReference type="Gene3D" id="3.20.20.70">
    <property type="entry name" value="Aldolase class I"/>
    <property type="match status" value="1"/>
</dbReference>
<keyword evidence="2" id="KW-1185">Reference proteome</keyword>
<dbReference type="InterPro" id="IPR013785">
    <property type="entry name" value="Aldolase_TIM"/>
</dbReference>